<accession>A0A6L5Y7Q8</accession>
<proteinExistence type="predicted"/>
<feature type="domain" description="HTH merR-type" evidence="2">
    <location>
        <begin position="32"/>
        <end position="101"/>
    </location>
</feature>
<dbReference type="PANTHER" id="PTHR30204">
    <property type="entry name" value="REDOX-CYCLING DRUG-SENSING TRANSCRIPTIONAL ACTIVATOR SOXR"/>
    <property type="match status" value="1"/>
</dbReference>
<gene>
    <name evidence="3" type="ORF">FYJ64_10010</name>
</gene>
<name>A0A6L5Y7Q8_9FIRM</name>
<keyword evidence="1" id="KW-0238">DNA-binding</keyword>
<dbReference type="AlphaFoldDB" id="A0A6L5Y7Q8"/>
<dbReference type="InterPro" id="IPR009061">
    <property type="entry name" value="DNA-bd_dom_put_sf"/>
</dbReference>
<comment type="caution">
    <text evidence="3">The sequence shown here is derived from an EMBL/GenBank/DDBJ whole genome shotgun (WGS) entry which is preliminary data.</text>
</comment>
<dbReference type="Gene3D" id="1.10.1660.10">
    <property type="match status" value="1"/>
</dbReference>
<organism evidence="3 4">
    <name type="scientific">Hornefia butyriciproducens</name>
    <dbReference type="NCBI Taxonomy" id="2652293"/>
    <lineage>
        <taxon>Bacteria</taxon>
        <taxon>Bacillati</taxon>
        <taxon>Bacillota</taxon>
        <taxon>Clostridia</taxon>
        <taxon>Peptostreptococcales</taxon>
        <taxon>Anaerovoracaceae</taxon>
        <taxon>Hornefia</taxon>
    </lineage>
</organism>
<dbReference type="Proteomes" id="UP000474676">
    <property type="component" value="Unassembled WGS sequence"/>
</dbReference>
<reference evidence="3 4" key="1">
    <citation type="submission" date="2019-08" db="EMBL/GenBank/DDBJ databases">
        <title>In-depth cultivation of the pig gut microbiome towards novel bacterial diversity and tailored functional studies.</title>
        <authorList>
            <person name="Wylensek D."/>
            <person name="Hitch T.C.A."/>
            <person name="Clavel T."/>
        </authorList>
    </citation>
    <scope>NUCLEOTIDE SEQUENCE [LARGE SCALE GENOMIC DNA]</scope>
    <source>
        <strain evidence="3 4">WCA-MUC-591-APC-3H</strain>
    </source>
</reference>
<dbReference type="GO" id="GO:0003700">
    <property type="term" value="F:DNA-binding transcription factor activity"/>
    <property type="evidence" value="ECO:0007669"/>
    <property type="project" value="InterPro"/>
</dbReference>
<evidence type="ECO:0000256" key="1">
    <source>
        <dbReference type="ARBA" id="ARBA00023125"/>
    </source>
</evidence>
<dbReference type="PROSITE" id="PS50937">
    <property type="entry name" value="HTH_MERR_2"/>
    <property type="match status" value="1"/>
</dbReference>
<keyword evidence="4" id="KW-1185">Reference proteome</keyword>
<dbReference type="Gene3D" id="3.20.80.10">
    <property type="entry name" value="Regulatory factor, effector binding domain"/>
    <property type="match status" value="1"/>
</dbReference>
<dbReference type="InterPro" id="IPR047057">
    <property type="entry name" value="MerR_fam"/>
</dbReference>
<dbReference type="SUPFAM" id="SSF55136">
    <property type="entry name" value="Probable bacterial effector-binding domain"/>
    <property type="match status" value="1"/>
</dbReference>
<sequence>MMSVLLVFQAYSMADHTLTNSGRFAMPDSKDYFTTGEFAALFGVPKQTLFYYDEIDIFKPERVGENGYRYYSFTQLETFETLLMLRELSVPLKDIRRHMEHRSPQALIELMNKWKDDVDQKIRRLELARDYIDAKVRTTQEGIRAVIDEVIIEDLPPVRLITSTYTGNGDEASVAEAVSRHFRRYRDLGLAGSVAVGGIIPISDVREDSYSYSRFYSTLPANLTPDECINLETVDYGGRYLCIYGNRGYGGVLSMCHRLLTYIKENHLKTDDSLYEDLILDDLSVEGYYHYVVKLSVKLFQ</sequence>
<evidence type="ECO:0000259" key="2">
    <source>
        <dbReference type="PROSITE" id="PS50937"/>
    </source>
</evidence>
<dbReference type="GO" id="GO:0003677">
    <property type="term" value="F:DNA binding"/>
    <property type="evidence" value="ECO:0007669"/>
    <property type="project" value="UniProtKB-KW"/>
</dbReference>
<dbReference type="Pfam" id="PF13411">
    <property type="entry name" value="MerR_1"/>
    <property type="match status" value="1"/>
</dbReference>
<dbReference type="SMART" id="SM00422">
    <property type="entry name" value="HTH_MERR"/>
    <property type="match status" value="1"/>
</dbReference>
<protein>
    <submittedName>
        <fullName evidence="3">MerR family transcriptional regulator</fullName>
    </submittedName>
</protein>
<dbReference type="CDD" id="cd04782">
    <property type="entry name" value="HTH_BltR"/>
    <property type="match status" value="1"/>
</dbReference>
<dbReference type="PANTHER" id="PTHR30204:SF85">
    <property type="entry name" value="MULTIDRUG-EFFLUX TRANSPORTER 2 REGULATOR"/>
    <property type="match status" value="1"/>
</dbReference>
<dbReference type="InterPro" id="IPR000551">
    <property type="entry name" value="MerR-type_HTH_dom"/>
</dbReference>
<dbReference type="InterPro" id="IPR011256">
    <property type="entry name" value="Reg_factor_effector_dom_sf"/>
</dbReference>
<evidence type="ECO:0000313" key="3">
    <source>
        <dbReference type="EMBL" id="MST52631.1"/>
    </source>
</evidence>
<dbReference type="SUPFAM" id="SSF46955">
    <property type="entry name" value="Putative DNA-binding domain"/>
    <property type="match status" value="1"/>
</dbReference>
<dbReference type="EMBL" id="VUMZ01000011">
    <property type="protein sequence ID" value="MST52631.1"/>
    <property type="molecule type" value="Genomic_DNA"/>
</dbReference>
<evidence type="ECO:0000313" key="4">
    <source>
        <dbReference type="Proteomes" id="UP000474676"/>
    </source>
</evidence>